<dbReference type="SUPFAM" id="SSF53448">
    <property type="entry name" value="Nucleotide-diphospho-sugar transferases"/>
    <property type="match status" value="1"/>
</dbReference>
<dbReference type="Pfam" id="PF00535">
    <property type="entry name" value="Glycos_transf_2"/>
    <property type="match status" value="1"/>
</dbReference>
<keyword evidence="3" id="KW-1185">Reference proteome</keyword>
<comment type="caution">
    <text evidence="2">The sequence shown here is derived from an EMBL/GenBank/DDBJ whole genome shotgun (WGS) entry which is preliminary data.</text>
</comment>
<dbReference type="AlphaFoldDB" id="A0A6M2B230"/>
<accession>A0A6M2B230</accession>
<gene>
    <name evidence="2" type="ORF">GW579_06710</name>
</gene>
<dbReference type="Gene3D" id="3.90.550.10">
    <property type="entry name" value="Spore Coat Polysaccharide Biosynthesis Protein SpsA, Chain A"/>
    <property type="match status" value="1"/>
</dbReference>
<dbReference type="InterPro" id="IPR001173">
    <property type="entry name" value="Glyco_trans_2-like"/>
</dbReference>
<keyword evidence="2" id="KW-0808">Transferase</keyword>
<reference evidence="2 3" key="2">
    <citation type="submission" date="2020-03" db="EMBL/GenBank/DDBJ databases">
        <title>Rahnella aceri sp. nov., isoated from traditional Jeju Makgeolli.</title>
        <authorList>
            <person name="Kim I.S."/>
            <person name="Jeon D."/>
        </authorList>
    </citation>
    <scope>NUCLEOTIDE SEQUENCE [LARGE SCALE GENOMIC DNA]</scope>
    <source>
        <strain evidence="2 3">Lac-M11</strain>
    </source>
</reference>
<dbReference type="RefSeq" id="WP_165058181.1">
    <property type="nucleotide sequence ID" value="NZ_JAADJS010000001.1"/>
</dbReference>
<dbReference type="PANTHER" id="PTHR22916">
    <property type="entry name" value="GLYCOSYLTRANSFERASE"/>
    <property type="match status" value="1"/>
</dbReference>
<protein>
    <submittedName>
        <fullName evidence="2">Glycosyltransferase family 2 protein</fullName>
    </submittedName>
</protein>
<sequence length="312" mass="36096">MNIDILIPFKDAEAHLPNICYDLSQQTFNNFQVTFISDDSIDGSIEYLENTHFPFKSKILESTGQGPGTARNIGIRNTDFEYICFIDVDDRIETNFIEEFTSVAINHKPDIVECMFKSISPDGEIISGTHIENFISNKDRFLTLLDGSTPRLSWGKIYKREHLLNIDCFFPDGIHNGEDHIFLLNAYSSNPTVEIVLKKLYSWVRHPNSLTNRPPTEKTIEDFIKVSELKSDIFEKYKSYITDKNLSSLAFSRRFFKEARMLQLQIKAFPSTSGNLIVKLQQGILHSEKLKKRRDDIEHDATSYWKDVMTQF</sequence>
<dbReference type="PANTHER" id="PTHR22916:SF3">
    <property type="entry name" value="UDP-GLCNAC:BETAGAL BETA-1,3-N-ACETYLGLUCOSAMINYLTRANSFERASE-LIKE PROTEIN 1"/>
    <property type="match status" value="1"/>
</dbReference>
<organism evidence="2 3">
    <name type="scientific">Rahnella contaminans</name>
    <dbReference type="NCBI Taxonomy" id="2703882"/>
    <lineage>
        <taxon>Bacteria</taxon>
        <taxon>Pseudomonadati</taxon>
        <taxon>Pseudomonadota</taxon>
        <taxon>Gammaproteobacteria</taxon>
        <taxon>Enterobacterales</taxon>
        <taxon>Yersiniaceae</taxon>
        <taxon>Rahnella</taxon>
    </lineage>
</organism>
<dbReference type="EMBL" id="JAADJS010000001">
    <property type="protein sequence ID" value="NGX86783.1"/>
    <property type="molecule type" value="Genomic_DNA"/>
</dbReference>
<dbReference type="CDD" id="cd00761">
    <property type="entry name" value="Glyco_tranf_GTA_type"/>
    <property type="match status" value="1"/>
</dbReference>
<dbReference type="GO" id="GO:0016758">
    <property type="term" value="F:hexosyltransferase activity"/>
    <property type="evidence" value="ECO:0007669"/>
    <property type="project" value="UniProtKB-ARBA"/>
</dbReference>
<reference evidence="2 3" key="1">
    <citation type="submission" date="2020-01" db="EMBL/GenBank/DDBJ databases">
        <authorList>
            <person name="Lee S.D."/>
        </authorList>
    </citation>
    <scope>NUCLEOTIDE SEQUENCE [LARGE SCALE GENOMIC DNA]</scope>
    <source>
        <strain evidence="2 3">Lac-M11</strain>
    </source>
</reference>
<name>A0A6M2B230_9GAMM</name>
<evidence type="ECO:0000313" key="2">
    <source>
        <dbReference type="EMBL" id="NGX86783.1"/>
    </source>
</evidence>
<evidence type="ECO:0000259" key="1">
    <source>
        <dbReference type="Pfam" id="PF00535"/>
    </source>
</evidence>
<dbReference type="Proteomes" id="UP000476696">
    <property type="component" value="Unassembled WGS sequence"/>
</dbReference>
<dbReference type="InterPro" id="IPR029044">
    <property type="entry name" value="Nucleotide-diphossugar_trans"/>
</dbReference>
<evidence type="ECO:0000313" key="3">
    <source>
        <dbReference type="Proteomes" id="UP000476696"/>
    </source>
</evidence>
<proteinExistence type="predicted"/>
<feature type="domain" description="Glycosyltransferase 2-like" evidence="1">
    <location>
        <begin position="5"/>
        <end position="163"/>
    </location>
</feature>